<dbReference type="Pfam" id="PF05593">
    <property type="entry name" value="RHS_repeat"/>
    <property type="match status" value="2"/>
</dbReference>
<dbReference type="PANTHER" id="PTHR32305:SF17">
    <property type="entry name" value="TRNA NUCLEASE WAPA"/>
    <property type="match status" value="1"/>
</dbReference>
<feature type="region of interest" description="Disordered" evidence="2">
    <location>
        <begin position="1218"/>
        <end position="1238"/>
    </location>
</feature>
<name>A0A1I2Y595_9ACTN</name>
<evidence type="ECO:0000256" key="1">
    <source>
        <dbReference type="ARBA" id="ARBA00022737"/>
    </source>
</evidence>
<dbReference type="EMBL" id="FONR01000060">
    <property type="protein sequence ID" value="SFH20890.1"/>
    <property type="molecule type" value="Genomic_DNA"/>
</dbReference>
<feature type="compositionally biased region" description="Low complexity" evidence="2">
    <location>
        <begin position="1608"/>
        <end position="1619"/>
    </location>
</feature>
<keyword evidence="1" id="KW-0677">Repeat</keyword>
<dbReference type="InterPro" id="IPR022385">
    <property type="entry name" value="Rhs_assc_core"/>
</dbReference>
<feature type="region of interest" description="Disordered" evidence="2">
    <location>
        <begin position="1869"/>
        <end position="1928"/>
    </location>
</feature>
<dbReference type="Proteomes" id="UP000181942">
    <property type="component" value="Unassembled WGS sequence"/>
</dbReference>
<feature type="compositionally biased region" description="Polar residues" evidence="2">
    <location>
        <begin position="1584"/>
        <end position="1595"/>
    </location>
</feature>
<evidence type="ECO:0000313" key="4">
    <source>
        <dbReference type="EMBL" id="SFH20890.1"/>
    </source>
</evidence>
<evidence type="ECO:0000256" key="2">
    <source>
        <dbReference type="SAM" id="MobiDB-lite"/>
    </source>
</evidence>
<feature type="compositionally biased region" description="Basic and acidic residues" evidence="2">
    <location>
        <begin position="1915"/>
        <end position="1925"/>
    </location>
</feature>
<feature type="compositionally biased region" description="Polar residues" evidence="2">
    <location>
        <begin position="1888"/>
        <end position="1897"/>
    </location>
</feature>
<feature type="region of interest" description="Disordered" evidence="2">
    <location>
        <begin position="1778"/>
        <end position="1805"/>
    </location>
</feature>
<feature type="domain" description="Teneurin-like YD-shell" evidence="3">
    <location>
        <begin position="1748"/>
        <end position="1845"/>
    </location>
</feature>
<feature type="compositionally biased region" description="Basic and acidic residues" evidence="2">
    <location>
        <begin position="1626"/>
        <end position="1635"/>
    </location>
</feature>
<protein>
    <submittedName>
        <fullName evidence="4">RHS repeat-associated core domain-containing protein</fullName>
    </submittedName>
</protein>
<dbReference type="InterPro" id="IPR050708">
    <property type="entry name" value="T6SS_VgrG/RHS"/>
</dbReference>
<dbReference type="NCBIfam" id="TIGR03696">
    <property type="entry name" value="Rhs_assc_core"/>
    <property type="match status" value="1"/>
</dbReference>
<dbReference type="InterPro" id="IPR031325">
    <property type="entry name" value="RHS_repeat"/>
</dbReference>
<dbReference type="Gene3D" id="2.180.10.10">
    <property type="entry name" value="RHS repeat-associated core"/>
    <property type="match status" value="2"/>
</dbReference>
<feature type="compositionally biased region" description="Polar residues" evidence="2">
    <location>
        <begin position="1905"/>
        <end position="1914"/>
    </location>
</feature>
<dbReference type="PANTHER" id="PTHR32305">
    <property type="match status" value="1"/>
</dbReference>
<gene>
    <name evidence="4" type="ORF">SAMN02787118_1601</name>
</gene>
<feature type="region of interest" description="Disordered" evidence="2">
    <location>
        <begin position="1291"/>
        <end position="1315"/>
    </location>
</feature>
<feature type="region of interest" description="Disordered" evidence="2">
    <location>
        <begin position="1584"/>
        <end position="1657"/>
    </location>
</feature>
<organism evidence="4 5">
    <name type="scientific">Streptomyces mirabilis</name>
    <dbReference type="NCBI Taxonomy" id="68239"/>
    <lineage>
        <taxon>Bacteria</taxon>
        <taxon>Bacillati</taxon>
        <taxon>Actinomycetota</taxon>
        <taxon>Actinomycetes</taxon>
        <taxon>Kitasatosporales</taxon>
        <taxon>Streptomycetaceae</taxon>
        <taxon>Streptomyces</taxon>
    </lineage>
</organism>
<feature type="non-terminal residue" evidence="4">
    <location>
        <position position="2073"/>
    </location>
</feature>
<feature type="compositionally biased region" description="Polar residues" evidence="2">
    <location>
        <begin position="1641"/>
        <end position="1656"/>
    </location>
</feature>
<feature type="compositionally biased region" description="Basic and acidic residues" evidence="2">
    <location>
        <begin position="805"/>
        <end position="814"/>
    </location>
</feature>
<dbReference type="Pfam" id="PF25023">
    <property type="entry name" value="TEN_YD-shell"/>
    <property type="match status" value="1"/>
</dbReference>
<evidence type="ECO:0000313" key="5">
    <source>
        <dbReference type="Proteomes" id="UP000181942"/>
    </source>
</evidence>
<dbReference type="InterPro" id="IPR056823">
    <property type="entry name" value="TEN-like_YD-shell"/>
</dbReference>
<evidence type="ECO:0000259" key="3">
    <source>
        <dbReference type="Pfam" id="PF25023"/>
    </source>
</evidence>
<reference evidence="4 5" key="1">
    <citation type="submission" date="2016-10" db="EMBL/GenBank/DDBJ databases">
        <authorList>
            <person name="de Groot N.N."/>
        </authorList>
    </citation>
    <scope>NUCLEOTIDE SEQUENCE [LARGE SCALE GENOMIC DNA]</scope>
    <source>
        <strain evidence="4 5">OK461</strain>
    </source>
</reference>
<accession>A0A1I2Y595</accession>
<dbReference type="RefSeq" id="WP_256259516.1">
    <property type="nucleotide sequence ID" value="NZ_FONR01000060.1"/>
</dbReference>
<proteinExistence type="predicted"/>
<dbReference type="NCBIfam" id="TIGR01643">
    <property type="entry name" value="YD_repeat_2x"/>
    <property type="match status" value="2"/>
</dbReference>
<dbReference type="InterPro" id="IPR006530">
    <property type="entry name" value="YD"/>
</dbReference>
<feature type="region of interest" description="Disordered" evidence="2">
    <location>
        <begin position="787"/>
        <end position="814"/>
    </location>
</feature>
<sequence>MRIRRVPALWIVAVTALGLLVGLLTPAGAVAAGHRPDYLVKAKREKPVPVSPVKGRAAKVPHMARWSAAHAHKTWPTAATADLAVPEHGAAAKRAAGLPVSIGAAKGSHRAHTGTGVHVTLPGQKAAQQLGVRGVVLTVQPDSGTSGGSAQVGLDYAAFKDAYGGDWAGRLRLVRLPACALTTPHAAACRQQTPLASANDVRAQTVSADVALPTRTTAQQGAKAEPMVLAAVAAASGGGGSYAATSLAPSGQWSGGSSSGAFSYSYPISVPDVPGGLAPSVSLGYSSQSVDGRTSSTNSQSSWIGDGWDYSPGFVERSYASCSDDTAGGSPKTSDACWSDAVDTLTLSLNGSSNTLVHDDATNTWHPQGDNGEKIEVKTDTVNGDNDNEYFIVTTGDGTKYYFGLNRLPGWASGNATTNSVFTTPVYGNDTGEPCHASTFAASWCQQGYRWNLDYVVDPHANAVSYWYTPETGYYGRDNATTATPYTRGGYLSKIQYGQLAGKVYDSTAQAAAQVFFDTSERCLADSSFDCASSKMTTANASHWPDVPVDQVCASSGTCNNHGSAFFTTQRLTGIRTQVLVGTGYQDVDAWSLTHTFPTTGDTTTPSLWLSQIVHTGKDGGSLDMPPVKFAGQALANRVDGLDGYQPITRYRLTTITTESGEVITVNYTGPQCHRAGTQVLPSSEDGNTYRCYPQYWTPPGQVSPQLDWFNKFLVNSVTEQDPTGGGLPVQTSYTYVGDPAWHFSDDPLTQAKYRTWNQWRGYGQVETRTGTSPAKITLSRQTFFRGMDGDKTSTGTRSVPLNDRAGDDSQKDSDWLAGQTFETESFNGDGGALLSDSVTDPWSSAATATQARTKAGLDPLLAHRTNIKRARTTTTKADGATRTSEIDYTLDGATGLPKAVDDQGDVSTSKDDKCTRTWYATDASGNLLPIPRRVQEVAVKCSDTPTYPDDLLSDDLTFFDNSTDNAATPTKGDVTMVQKADSVAADGTAHYITALKNTYDTYGRELTETDANGHVTTTVYTPTTGATPTSIKVTQPKVTGQTAGFTTTTTLDPARGLDLKTTDAAGYSTTSTYDPLGRLTAVWRPGFPTDNNPNTKFSYDLNPKAPSTVTTQTLNDNNAYRTSISIYDALLRPRETQTATVDGGRTITDTVYDSHGWPVSASDAYYNTGAPSGTLVDAADNKTPSQTGTVYDGAGRVSAQIAYTFASETWRTTTAYPGSDRVDVTPPDGATPTTTYTNARGQTVKMLRYHGTTPSGAADTVTYAYDAADHQIGQDDGQGHTWSSSYDLLGRRTSQTDPDTGSSSSTYDNAGQLLTTTDARNKTISYQYDEMGRKKAEYDTTGNVAPAAGNELAAWTYDTLKKGKPTSSTRYVGGTSGTAYTQKVAGYDSHGWPQATQLVIPAAEGALAGTYTTQNSYNLTGTLSSYTDAVPATVKLPQETVSYSYDAFNRPTAVGGDVNSWAYVNKLSYTEFDEPYQYTYGTSGNFAQQTLNYDDQTHRLTDSTTITQSGAAIADKTSYAYQPSGNVTKITDKLETGASDTQCFNYDWAQRLKTAWTAADDCAATPAPGASATVGGPSPYWQSWSYDDTGARSTQVDHDPSGDTTHDTTATYTPFTTTGKGHPAHAVDKVDKVTPGDPAANTTNRYTYDDTGNVQTRTTRAGTDTLTYDDEGNLSELASTGSSGDTKYLYDVDGSLLLRHSPDATTLYAGDEEIILKKDATSADGVRYISLAGETVATHSSDGHFTYLIPDRQGTGTLAIDSQTQQVTRRQYKPFGETRDQTGTWTAGQRGYVGGTQDDNTGLTNLGAREYDPSIGRFLSPDPLLAPGAPQSWNAYDYADDTPITTSDPTGACADKDCPTRNCPSCLNRTPTDMDPHSPALTDYAGSGSTPTNTKANAARQKADVSNSTSNAQAEERALERQKATADATAAAAKRQASGFKHRLLSLVADVIGLTDAYNCFTKGDVMGCVNTALTAVPWGKIFKAIKVGVEAFKVWRALDRAYTAVKDAEEAAKVAEDAVKAEHMVVEAEKAESAGASAAEDAADCAHSFIPSTAVRLADGSSKPISNVKAG</sequence>
<feature type="compositionally biased region" description="Basic and acidic residues" evidence="2">
    <location>
        <begin position="1596"/>
        <end position="1607"/>
    </location>
</feature>